<dbReference type="Pfam" id="PF17954">
    <property type="entry name" value="Pirin_C_2"/>
    <property type="match status" value="1"/>
</dbReference>
<name>A0ABS4K108_9CLOT</name>
<dbReference type="RefSeq" id="WP_209649414.1">
    <property type="nucleotide sequence ID" value="NZ_JAGGLL010000007.1"/>
</dbReference>
<dbReference type="PANTHER" id="PTHR43212">
    <property type="entry name" value="QUERCETIN 2,3-DIOXYGENASE"/>
    <property type="match status" value="1"/>
</dbReference>
<dbReference type="InterPro" id="IPR041602">
    <property type="entry name" value="Quercetinase_C"/>
</dbReference>
<feature type="domain" description="Quercetin 2,3-dioxygenase C-terminal cupin" evidence="4">
    <location>
        <begin position="146"/>
        <end position="236"/>
    </location>
</feature>
<dbReference type="InterPro" id="IPR003829">
    <property type="entry name" value="Pirin_N_dom"/>
</dbReference>
<comment type="caution">
    <text evidence="5">The sequence shown here is derived from an EMBL/GenBank/DDBJ whole genome shotgun (WGS) entry which is preliminary data.</text>
</comment>
<dbReference type="InterPro" id="IPR012093">
    <property type="entry name" value="Pirin"/>
</dbReference>
<dbReference type="InterPro" id="IPR014710">
    <property type="entry name" value="RmlC-like_jellyroll"/>
</dbReference>
<dbReference type="EMBL" id="JAGGLL010000007">
    <property type="protein sequence ID" value="MBP2021438.1"/>
    <property type="molecule type" value="Genomic_DNA"/>
</dbReference>
<dbReference type="Pfam" id="PF02678">
    <property type="entry name" value="Pirin"/>
    <property type="match status" value="1"/>
</dbReference>
<gene>
    <name evidence="5" type="ORF">J2Z44_001234</name>
</gene>
<feature type="domain" description="Pirin N-terminal" evidence="3">
    <location>
        <begin position="15"/>
        <end position="118"/>
    </location>
</feature>
<evidence type="ECO:0000256" key="2">
    <source>
        <dbReference type="RuleBase" id="RU003457"/>
    </source>
</evidence>
<organism evidence="5 6">
    <name type="scientific">Clostridium punense</name>
    <dbReference type="NCBI Taxonomy" id="1054297"/>
    <lineage>
        <taxon>Bacteria</taxon>
        <taxon>Bacillati</taxon>
        <taxon>Bacillota</taxon>
        <taxon>Clostridia</taxon>
        <taxon>Eubacteriales</taxon>
        <taxon>Clostridiaceae</taxon>
        <taxon>Clostridium</taxon>
    </lineage>
</organism>
<evidence type="ECO:0000313" key="5">
    <source>
        <dbReference type="EMBL" id="MBP2021438.1"/>
    </source>
</evidence>
<dbReference type="Gene3D" id="2.60.120.10">
    <property type="entry name" value="Jelly Rolls"/>
    <property type="match status" value="2"/>
</dbReference>
<dbReference type="Proteomes" id="UP001519308">
    <property type="component" value="Unassembled WGS sequence"/>
</dbReference>
<accession>A0ABS4K108</accession>
<dbReference type="PANTHER" id="PTHR43212:SF3">
    <property type="entry name" value="QUERCETIN 2,3-DIOXYGENASE"/>
    <property type="match status" value="1"/>
</dbReference>
<dbReference type="SUPFAM" id="SSF51182">
    <property type="entry name" value="RmlC-like cupins"/>
    <property type="match status" value="1"/>
</dbReference>
<evidence type="ECO:0000313" key="6">
    <source>
        <dbReference type="Proteomes" id="UP001519308"/>
    </source>
</evidence>
<dbReference type="PIRSF" id="PIRSF006232">
    <property type="entry name" value="Pirin"/>
    <property type="match status" value="1"/>
</dbReference>
<evidence type="ECO:0000259" key="3">
    <source>
        <dbReference type="Pfam" id="PF02678"/>
    </source>
</evidence>
<protein>
    <submittedName>
        <fullName evidence="5">Redox-sensitive bicupin YhaK (Pirin superfamily)</fullName>
    </submittedName>
</protein>
<sequence>MITKKPLSHMGESNIGWIKSTHHYSYDKYENPKYNSFGVIKVLNDDVILPRSGFHNHPHYDMEILSYVIDGELTHGDSLGNNKILKKDEIQYMSAGSGITCEEHNFGVNPLRFLQLWILPNKKLSNPNYMNYNFSLNRKNNQWIYMVSNKNGLAPVKVNQDVNIYSALVEKDKDIDFNIRENRQGYLVQIFGKSFVTSTYDKNHTVLLEERDALEIYEDNVKIQPIENSHFLLIEMNSIPIKIYQ</sequence>
<proteinExistence type="inferred from homology"/>
<dbReference type="InterPro" id="IPR011051">
    <property type="entry name" value="RmlC_Cupin_sf"/>
</dbReference>
<evidence type="ECO:0000256" key="1">
    <source>
        <dbReference type="ARBA" id="ARBA00008416"/>
    </source>
</evidence>
<reference evidence="5 6" key="1">
    <citation type="submission" date="2021-03" db="EMBL/GenBank/DDBJ databases">
        <title>Genomic Encyclopedia of Type Strains, Phase IV (KMG-IV): sequencing the most valuable type-strain genomes for metagenomic binning, comparative biology and taxonomic classification.</title>
        <authorList>
            <person name="Goeker M."/>
        </authorList>
    </citation>
    <scope>NUCLEOTIDE SEQUENCE [LARGE SCALE GENOMIC DNA]</scope>
    <source>
        <strain evidence="5 6">DSM 28650</strain>
    </source>
</reference>
<comment type="similarity">
    <text evidence="1 2">Belongs to the pirin family.</text>
</comment>
<keyword evidence="6" id="KW-1185">Reference proteome</keyword>
<evidence type="ECO:0000259" key="4">
    <source>
        <dbReference type="Pfam" id="PF17954"/>
    </source>
</evidence>